<organism evidence="1 2">
    <name type="scientific">Saccharothrix longispora</name>
    <dbReference type="NCBI Taxonomy" id="33920"/>
    <lineage>
        <taxon>Bacteria</taxon>
        <taxon>Bacillati</taxon>
        <taxon>Actinomycetota</taxon>
        <taxon>Actinomycetes</taxon>
        <taxon>Pseudonocardiales</taxon>
        <taxon>Pseudonocardiaceae</taxon>
        <taxon>Saccharothrix</taxon>
    </lineage>
</organism>
<evidence type="ECO:0000313" key="1">
    <source>
        <dbReference type="EMBL" id="MDR6593454.1"/>
    </source>
</evidence>
<dbReference type="Proteomes" id="UP001268819">
    <property type="component" value="Unassembled WGS sequence"/>
</dbReference>
<accession>A0ABU1PTL3</accession>
<protein>
    <submittedName>
        <fullName evidence="1">WXG100 family type VII secretion target</fullName>
    </submittedName>
</protein>
<gene>
    <name evidence="1" type="ORF">J2S66_001838</name>
</gene>
<dbReference type="EMBL" id="JAVDSG010000001">
    <property type="protein sequence ID" value="MDR6593454.1"/>
    <property type="molecule type" value="Genomic_DNA"/>
</dbReference>
<evidence type="ECO:0000313" key="2">
    <source>
        <dbReference type="Proteomes" id="UP001268819"/>
    </source>
</evidence>
<sequence>MNAPISTTTPGLTRAAGLLQETHGFTTRGSQAVADTVNVLRVSWTGEAFNIYERSMQAWFQDCKAITDALASMILLVQEHATTATRGEDNNVQLAASIPTGPDLGI</sequence>
<comment type="caution">
    <text evidence="1">The sequence shown here is derived from an EMBL/GenBank/DDBJ whole genome shotgun (WGS) entry which is preliminary data.</text>
</comment>
<keyword evidence="2" id="KW-1185">Reference proteome</keyword>
<dbReference type="InterPro" id="IPR036689">
    <property type="entry name" value="ESAT-6-like_sf"/>
</dbReference>
<dbReference type="SUPFAM" id="SSF140453">
    <property type="entry name" value="EsxAB dimer-like"/>
    <property type="match status" value="1"/>
</dbReference>
<proteinExistence type="predicted"/>
<dbReference type="Gene3D" id="1.10.287.1060">
    <property type="entry name" value="ESAT-6-like"/>
    <property type="match status" value="1"/>
</dbReference>
<reference evidence="1 2" key="1">
    <citation type="submission" date="2023-07" db="EMBL/GenBank/DDBJ databases">
        <title>Sequencing the genomes of 1000 actinobacteria strains.</title>
        <authorList>
            <person name="Klenk H.-P."/>
        </authorList>
    </citation>
    <scope>NUCLEOTIDE SEQUENCE [LARGE SCALE GENOMIC DNA]</scope>
    <source>
        <strain evidence="1 2">DSM 43749</strain>
    </source>
</reference>
<dbReference type="RefSeq" id="WP_310306183.1">
    <property type="nucleotide sequence ID" value="NZ_BAAAXB010000001.1"/>
</dbReference>
<name>A0ABU1PTL3_9PSEU</name>